<organism evidence="2 3">
    <name type="scientific">Roseiarcus fermentans</name>
    <dbReference type="NCBI Taxonomy" id="1473586"/>
    <lineage>
        <taxon>Bacteria</taxon>
        <taxon>Pseudomonadati</taxon>
        <taxon>Pseudomonadota</taxon>
        <taxon>Alphaproteobacteria</taxon>
        <taxon>Hyphomicrobiales</taxon>
        <taxon>Roseiarcaceae</taxon>
        <taxon>Roseiarcus</taxon>
    </lineage>
</organism>
<dbReference type="EMBL" id="QNRK01000054">
    <property type="protein sequence ID" value="RBP02217.1"/>
    <property type="molecule type" value="Genomic_DNA"/>
</dbReference>
<keyword evidence="3" id="KW-1185">Reference proteome</keyword>
<sequence length="115" mass="12755">MAANRVLSLRGMQDRDVGRFGGEAASLGKLLRMEAMVPSSFSTRAEALDECLASSDLHAPVAEIAASLDFEDFAAVDEEQRRHSREARQCRQSKVSERRHSRTMPEQVTPPGARR</sequence>
<protein>
    <submittedName>
        <fullName evidence="2">Uncharacterized protein</fullName>
    </submittedName>
</protein>
<evidence type="ECO:0000313" key="3">
    <source>
        <dbReference type="Proteomes" id="UP000253529"/>
    </source>
</evidence>
<gene>
    <name evidence="2" type="ORF">DFR50_15423</name>
</gene>
<accession>A0A366EIH6</accession>
<dbReference type="AlphaFoldDB" id="A0A366EIH6"/>
<feature type="region of interest" description="Disordered" evidence="1">
    <location>
        <begin position="79"/>
        <end position="115"/>
    </location>
</feature>
<dbReference type="Proteomes" id="UP000253529">
    <property type="component" value="Unassembled WGS sequence"/>
</dbReference>
<evidence type="ECO:0000256" key="1">
    <source>
        <dbReference type="SAM" id="MobiDB-lite"/>
    </source>
</evidence>
<dbReference type="OrthoDB" id="9765468at2"/>
<dbReference type="RefSeq" id="WP_113893637.1">
    <property type="nucleotide sequence ID" value="NZ_QNRK01000054.1"/>
</dbReference>
<feature type="compositionally biased region" description="Basic and acidic residues" evidence="1">
    <location>
        <begin position="79"/>
        <end position="98"/>
    </location>
</feature>
<evidence type="ECO:0000313" key="2">
    <source>
        <dbReference type="EMBL" id="RBP02217.1"/>
    </source>
</evidence>
<reference evidence="2 3" key="1">
    <citation type="submission" date="2018-06" db="EMBL/GenBank/DDBJ databases">
        <title>Genomic Encyclopedia of Type Strains, Phase IV (KMG-IV): sequencing the most valuable type-strain genomes for metagenomic binning, comparative biology and taxonomic classification.</title>
        <authorList>
            <person name="Goeker M."/>
        </authorList>
    </citation>
    <scope>NUCLEOTIDE SEQUENCE [LARGE SCALE GENOMIC DNA]</scope>
    <source>
        <strain evidence="2 3">DSM 24875</strain>
    </source>
</reference>
<dbReference type="GO" id="GO:0005524">
    <property type="term" value="F:ATP binding"/>
    <property type="evidence" value="ECO:0007669"/>
    <property type="project" value="InterPro"/>
</dbReference>
<comment type="caution">
    <text evidence="2">The sequence shown here is derived from an EMBL/GenBank/DDBJ whole genome shotgun (WGS) entry which is preliminary data.</text>
</comment>
<dbReference type="Gene3D" id="3.30.1490.20">
    <property type="entry name" value="ATP-grasp fold, A domain"/>
    <property type="match status" value="1"/>
</dbReference>
<dbReference type="SUPFAM" id="SSF56059">
    <property type="entry name" value="Glutathione synthetase ATP-binding domain-like"/>
    <property type="match status" value="1"/>
</dbReference>
<name>A0A366EIH6_9HYPH</name>
<proteinExistence type="predicted"/>
<dbReference type="InterPro" id="IPR013815">
    <property type="entry name" value="ATP_grasp_subdomain_1"/>
</dbReference>